<dbReference type="OrthoDB" id="5190586at2"/>
<sequence>MGTLTQSVHVTCTTAGIPLHLNYGGRSYTVKAQPQRWYVRRRWWAEEYRAALGHGPGLVDYQVWRVQVSLTRAANAPMLTLDISHHIESGRWRLVQVHDALRLEEAA</sequence>
<dbReference type="RefSeq" id="WP_043058349.1">
    <property type="nucleotide sequence ID" value="NZ_LXEY01000021.1"/>
</dbReference>
<reference evidence="2 3" key="1">
    <citation type="submission" date="2016-04" db="EMBL/GenBank/DDBJ databases">
        <title>First whole genome shotgun sequence of the bacterium Enteractinococcus sp. strain UASWS1574.</title>
        <authorList>
            <person name="Crovadore J."/>
            <person name="Chablais R."/>
            <person name="Lefort F."/>
        </authorList>
    </citation>
    <scope>NUCLEOTIDE SEQUENCE [LARGE SCALE GENOMIC DNA]</scope>
    <source>
        <strain evidence="2 3">UASWS1574</strain>
    </source>
</reference>
<gene>
    <name evidence="2" type="ORF">A6F49_13935</name>
</gene>
<dbReference type="AlphaFoldDB" id="A0A1B7LXF4"/>
<evidence type="ECO:0000313" key="2">
    <source>
        <dbReference type="EMBL" id="OAV59855.1"/>
    </source>
</evidence>
<name>A0A1B7LXF4_9MICC</name>
<proteinExistence type="predicted"/>
<feature type="domain" description="DUF6504" evidence="1">
    <location>
        <begin position="12"/>
        <end position="99"/>
    </location>
</feature>
<keyword evidence="3" id="KW-1185">Reference proteome</keyword>
<dbReference type="InterPro" id="IPR045443">
    <property type="entry name" value="DUF6504"/>
</dbReference>
<dbReference type="EMBL" id="LXEY01000021">
    <property type="protein sequence ID" value="OAV59855.1"/>
    <property type="molecule type" value="Genomic_DNA"/>
</dbReference>
<dbReference type="Pfam" id="PF20114">
    <property type="entry name" value="DUF6504"/>
    <property type="match status" value="1"/>
</dbReference>
<evidence type="ECO:0000259" key="1">
    <source>
        <dbReference type="Pfam" id="PF20114"/>
    </source>
</evidence>
<evidence type="ECO:0000313" key="3">
    <source>
        <dbReference type="Proteomes" id="UP000078292"/>
    </source>
</evidence>
<dbReference type="Proteomes" id="UP000078292">
    <property type="component" value="Unassembled WGS sequence"/>
</dbReference>
<comment type="caution">
    <text evidence="2">The sequence shown here is derived from an EMBL/GenBank/DDBJ whole genome shotgun (WGS) entry which is preliminary data.</text>
</comment>
<accession>A0A1B7LXF4</accession>
<protein>
    <recommendedName>
        <fullName evidence="1">DUF6504 domain-containing protein</fullName>
    </recommendedName>
</protein>
<dbReference type="STRING" id="1837282.A6F49_13935"/>
<organism evidence="2 3">
    <name type="scientific">Enteractinococcus helveticum</name>
    <dbReference type="NCBI Taxonomy" id="1837282"/>
    <lineage>
        <taxon>Bacteria</taxon>
        <taxon>Bacillati</taxon>
        <taxon>Actinomycetota</taxon>
        <taxon>Actinomycetes</taxon>
        <taxon>Micrococcales</taxon>
        <taxon>Micrococcaceae</taxon>
    </lineage>
</organism>